<reference evidence="1" key="1">
    <citation type="submission" date="2023-05" db="EMBL/GenBank/DDBJ databases">
        <title>Nepenthes gracilis genome sequencing.</title>
        <authorList>
            <person name="Fukushima K."/>
        </authorList>
    </citation>
    <scope>NUCLEOTIDE SEQUENCE</scope>
    <source>
        <strain evidence="1">SING2019-196</strain>
    </source>
</reference>
<comment type="caution">
    <text evidence="1">The sequence shown here is derived from an EMBL/GenBank/DDBJ whole genome shotgun (WGS) entry which is preliminary data.</text>
</comment>
<proteinExistence type="predicted"/>
<keyword evidence="2" id="KW-1185">Reference proteome</keyword>
<accession>A0AAD3SFM6</accession>
<dbReference type="Proteomes" id="UP001279734">
    <property type="component" value="Unassembled WGS sequence"/>
</dbReference>
<name>A0AAD3SFM6_NEPGR</name>
<evidence type="ECO:0000313" key="1">
    <source>
        <dbReference type="EMBL" id="GMH09784.1"/>
    </source>
</evidence>
<sequence length="266" mass="29844">MAKLVKLLSPMLRFGDFLCCTHPSTDDVVASRTFNGKLGPVKWTSSQARWSHTKGQLGFQRDRFYPLGEVVNADNKELHLFASQRQRSKDVEPPLDEQPWGLKAVQLRVGICRQRSVRQIPVVWGHPIVTLVNLQYFLIRTVHPRYGQYHPQAPGILLQGSYSCVPCQLISFLVFGSGYVFDLETFERLDLGLCLCQTKSYKKGFVLYHVIGSRKVSAIEYLISILSRVLSTTPTPLSVSVDDPSTFRIYEGTSSSSKLLGLCGTS</sequence>
<dbReference type="EMBL" id="BSYO01000009">
    <property type="protein sequence ID" value="GMH09784.1"/>
    <property type="molecule type" value="Genomic_DNA"/>
</dbReference>
<protein>
    <submittedName>
        <fullName evidence="1">Uncharacterized protein</fullName>
    </submittedName>
</protein>
<gene>
    <name evidence="1" type="ORF">Nepgr_011625</name>
</gene>
<dbReference type="AlphaFoldDB" id="A0AAD3SFM6"/>
<evidence type="ECO:0000313" key="2">
    <source>
        <dbReference type="Proteomes" id="UP001279734"/>
    </source>
</evidence>
<organism evidence="1 2">
    <name type="scientific">Nepenthes gracilis</name>
    <name type="common">Slender pitcher plant</name>
    <dbReference type="NCBI Taxonomy" id="150966"/>
    <lineage>
        <taxon>Eukaryota</taxon>
        <taxon>Viridiplantae</taxon>
        <taxon>Streptophyta</taxon>
        <taxon>Embryophyta</taxon>
        <taxon>Tracheophyta</taxon>
        <taxon>Spermatophyta</taxon>
        <taxon>Magnoliopsida</taxon>
        <taxon>eudicotyledons</taxon>
        <taxon>Gunneridae</taxon>
        <taxon>Pentapetalae</taxon>
        <taxon>Caryophyllales</taxon>
        <taxon>Nepenthaceae</taxon>
        <taxon>Nepenthes</taxon>
    </lineage>
</organism>